<dbReference type="CDD" id="cd00041">
    <property type="entry name" value="CUB"/>
    <property type="match status" value="1"/>
</dbReference>
<dbReference type="CDD" id="cd00063">
    <property type="entry name" value="FN3"/>
    <property type="match status" value="3"/>
</dbReference>
<evidence type="ECO:0000259" key="6">
    <source>
        <dbReference type="PROSITE" id="PS50853"/>
    </source>
</evidence>
<comment type="caution">
    <text evidence="7">The sequence shown here is derived from an EMBL/GenBank/DDBJ whole genome shotgun (WGS) entry which is preliminary data.</text>
</comment>
<accession>A0ABP8CQX7</accession>
<organism evidence="7 8">
    <name type="scientific">Winogradskyella damuponensis</name>
    <dbReference type="NCBI Taxonomy" id="943939"/>
    <lineage>
        <taxon>Bacteria</taxon>
        <taxon>Pseudomonadati</taxon>
        <taxon>Bacteroidota</taxon>
        <taxon>Flavobacteriia</taxon>
        <taxon>Flavobacteriales</taxon>
        <taxon>Flavobacteriaceae</taxon>
        <taxon>Winogradskyella</taxon>
    </lineage>
</organism>
<proteinExistence type="predicted"/>
<evidence type="ECO:0000259" key="5">
    <source>
        <dbReference type="PROSITE" id="PS50060"/>
    </source>
</evidence>
<sequence>MIAFCWRSNAQFTESFETEIPATWTILDLSSTNSWVWDDTPEGDGAQDGSAIARIESGYDNPNDDYLVTPQITVTSGLNDRITFYVKSRSGTFLEPYEVLLSTTAATAADFTVVLQEESNAPGEWTKVTLDLSAYDSQSVYVAIRSTSQDEWELYVDNFVNDTFPACMEPTDLIVENISNATVDFAWTENGTATSWNIEIVDITAGETVTGTPTVSGATNPYTITGLTSNNEYEIYVQADCGTEGPSIWVGPIAFTTACDAFTAPYIQDFDNAGDIPDCWSMYSDSGQEDWFFNESGPSHVGDGGDITGTTLSSGYYAVCDASSNHGPRYLLSPLVDVSTLTTPELRFYEISDAEDSDNAQLDVEIWDGAAWNLMATYNTNTVGWELKTIDISGLTFTGPAQARFTFSEPNGGSDDDIAIDDVIFDNPIACIFPADLTVANVTATTADLAWTETGSATAWNIEIVNITAGETATGVATLSEITNPYTVTALLPDTNYEFYVQSNCGATDGNSFWVGPVSFQTDCNPLMAPYTEGFDNGGAIPDCWRMYSDSGEEDWIFEASGLSHVGNDGVITGSTTSGGFYAAADASQEHGPRYLLSPFVDVSTLTTPALSFYEISNSEDSANAQLDVEVWDGAAWNLMATYNTNTSGWELKTLDLSGLTFTGPAQARFTYSEVIEPGDFDDDIAIDDVTFDEAPLCMSPTALTVSNITTTSADLAWTANGTATTWNIEVINITAGETATGVATISGVTNPYTLTDLTDDTHYEFYVQSECDANGVSLWTGPYTFATAIVPPACGGIFVDGGGSNGNYSDSEFSSTTILPDSAGQAVTITFTYVDIEVDTFGPGEQDGCYDYLTIYNGPDNTYPVLAQTLCGQDSGNGDNTIVASSELHVGDFYTSTDPSGALTIEFTSDPYTSLTGWEATVTCTALSVDDVVNESAFTYFPNPVKNTLTLNAKKSIENITVYNMLGQEVLRTTPNNIASELDMSNLNIGTYFVKVTIANVTETIRVLKQ</sequence>
<dbReference type="InterPro" id="IPR013783">
    <property type="entry name" value="Ig-like_fold"/>
</dbReference>
<feature type="domain" description="Fibronectin type-III" evidence="6">
    <location>
        <begin position="433"/>
        <end position="525"/>
    </location>
</feature>
<dbReference type="InterPro" id="IPR036116">
    <property type="entry name" value="FN3_sf"/>
</dbReference>
<dbReference type="NCBIfam" id="TIGR04183">
    <property type="entry name" value="Por_Secre_tail"/>
    <property type="match status" value="1"/>
</dbReference>
<dbReference type="PROSITE" id="PS01180">
    <property type="entry name" value="CUB"/>
    <property type="match status" value="1"/>
</dbReference>
<dbReference type="SUPFAM" id="SSF49899">
    <property type="entry name" value="Concanavalin A-like lectins/glucanases"/>
    <property type="match status" value="2"/>
</dbReference>
<dbReference type="SMART" id="SM00042">
    <property type="entry name" value="CUB"/>
    <property type="match status" value="1"/>
</dbReference>
<dbReference type="InterPro" id="IPR026444">
    <property type="entry name" value="Secre_tail"/>
</dbReference>
<keyword evidence="2" id="KW-0677">Repeat</keyword>
<dbReference type="InterPro" id="IPR035914">
    <property type="entry name" value="Sperma_CUB_dom_sf"/>
</dbReference>
<evidence type="ECO:0000256" key="3">
    <source>
        <dbReference type="ARBA" id="ARBA00023157"/>
    </source>
</evidence>
<dbReference type="SUPFAM" id="SSF49265">
    <property type="entry name" value="Fibronectin type III"/>
    <property type="match status" value="2"/>
</dbReference>
<dbReference type="PANTHER" id="PTHR46708:SF2">
    <property type="entry name" value="FIBRONECTIN TYPE-III DOMAIN-CONTAINING PROTEIN"/>
    <property type="match status" value="1"/>
</dbReference>
<dbReference type="Pfam" id="PF00041">
    <property type="entry name" value="fn3"/>
    <property type="match status" value="3"/>
</dbReference>
<evidence type="ECO:0008006" key="9">
    <source>
        <dbReference type="Google" id="ProtNLM"/>
    </source>
</evidence>
<evidence type="ECO:0000259" key="4">
    <source>
        <dbReference type="PROSITE" id="PS01180"/>
    </source>
</evidence>
<dbReference type="InterPro" id="IPR013320">
    <property type="entry name" value="ConA-like_dom_sf"/>
</dbReference>
<protein>
    <recommendedName>
        <fullName evidence="9">Por secretion system C-terminal sorting domain-containing protein</fullName>
    </recommendedName>
</protein>
<dbReference type="InterPro" id="IPR000859">
    <property type="entry name" value="CUB_dom"/>
</dbReference>
<dbReference type="InterPro" id="IPR011628">
    <property type="entry name" value="Cleaved_adhesin"/>
</dbReference>
<evidence type="ECO:0000256" key="2">
    <source>
        <dbReference type="ARBA" id="ARBA00022737"/>
    </source>
</evidence>
<keyword evidence="1" id="KW-0732">Signal</keyword>
<gene>
    <name evidence="7" type="ORF">GCM10022292_11570</name>
</gene>
<dbReference type="Proteomes" id="UP001501682">
    <property type="component" value="Unassembled WGS sequence"/>
</dbReference>
<evidence type="ECO:0000256" key="1">
    <source>
        <dbReference type="ARBA" id="ARBA00022729"/>
    </source>
</evidence>
<keyword evidence="8" id="KW-1185">Reference proteome</keyword>
<dbReference type="NCBIfam" id="NF038128">
    <property type="entry name" value="choice_anch_J"/>
    <property type="match status" value="1"/>
</dbReference>
<dbReference type="Pfam" id="PF18962">
    <property type="entry name" value="Por_Secre_tail"/>
    <property type="match status" value="1"/>
</dbReference>
<evidence type="ECO:0000313" key="7">
    <source>
        <dbReference type="EMBL" id="GAA4242240.1"/>
    </source>
</evidence>
<dbReference type="InterPro" id="IPR003961">
    <property type="entry name" value="FN3_dom"/>
</dbReference>
<dbReference type="Gene3D" id="2.60.40.10">
    <property type="entry name" value="Immunoglobulins"/>
    <property type="match status" value="3"/>
</dbReference>
<feature type="domain" description="CUB" evidence="4">
    <location>
        <begin position="795"/>
        <end position="926"/>
    </location>
</feature>
<name>A0ABP8CQX7_9FLAO</name>
<dbReference type="Gene3D" id="2.60.120.200">
    <property type="match status" value="3"/>
</dbReference>
<dbReference type="Pfam" id="PF07675">
    <property type="entry name" value="Cleaved_Adhesin"/>
    <property type="match status" value="3"/>
</dbReference>
<feature type="domain" description="Fibronectin type-III" evidence="6">
    <location>
        <begin position="169"/>
        <end position="260"/>
    </location>
</feature>
<dbReference type="PANTHER" id="PTHR46708">
    <property type="entry name" value="TENASCIN"/>
    <property type="match status" value="1"/>
</dbReference>
<dbReference type="InterPro" id="IPR000998">
    <property type="entry name" value="MAM_dom"/>
</dbReference>
<dbReference type="InterPro" id="IPR050991">
    <property type="entry name" value="ECM_Regulatory_Proteins"/>
</dbReference>
<dbReference type="PROSITE" id="PS50060">
    <property type="entry name" value="MAM_2"/>
    <property type="match status" value="2"/>
</dbReference>
<feature type="domain" description="Fibronectin type-III" evidence="6">
    <location>
        <begin position="700"/>
        <end position="794"/>
    </location>
</feature>
<evidence type="ECO:0000313" key="8">
    <source>
        <dbReference type="Proteomes" id="UP001501682"/>
    </source>
</evidence>
<dbReference type="Gene3D" id="2.60.120.290">
    <property type="entry name" value="Spermadhesin, CUB domain"/>
    <property type="match status" value="1"/>
</dbReference>
<dbReference type="PROSITE" id="PS50853">
    <property type="entry name" value="FN3"/>
    <property type="match status" value="3"/>
</dbReference>
<dbReference type="SUPFAM" id="SSF49854">
    <property type="entry name" value="Spermadhesin, CUB domain"/>
    <property type="match status" value="1"/>
</dbReference>
<reference evidence="8" key="1">
    <citation type="journal article" date="2019" name="Int. J. Syst. Evol. Microbiol.">
        <title>The Global Catalogue of Microorganisms (GCM) 10K type strain sequencing project: providing services to taxonomists for standard genome sequencing and annotation.</title>
        <authorList>
            <consortium name="The Broad Institute Genomics Platform"/>
            <consortium name="The Broad Institute Genome Sequencing Center for Infectious Disease"/>
            <person name="Wu L."/>
            <person name="Ma J."/>
        </authorList>
    </citation>
    <scope>NUCLEOTIDE SEQUENCE [LARGE SCALE GENOMIC DNA]</scope>
    <source>
        <strain evidence="8">JCM 17633</strain>
    </source>
</reference>
<feature type="domain" description="MAM" evidence="5">
    <location>
        <begin position="269"/>
        <end position="433"/>
    </location>
</feature>
<dbReference type="SMART" id="SM00060">
    <property type="entry name" value="FN3"/>
    <property type="match status" value="3"/>
</dbReference>
<dbReference type="EMBL" id="BAABCB010000015">
    <property type="protein sequence ID" value="GAA4242240.1"/>
    <property type="molecule type" value="Genomic_DNA"/>
</dbReference>
<feature type="domain" description="MAM" evidence="5">
    <location>
        <begin position="531"/>
        <end position="700"/>
    </location>
</feature>
<keyword evidence="3" id="KW-1015">Disulfide bond</keyword>